<evidence type="ECO:0000313" key="2">
    <source>
        <dbReference type="EMBL" id="MBB4922266.1"/>
    </source>
</evidence>
<feature type="compositionally biased region" description="Low complexity" evidence="1">
    <location>
        <begin position="362"/>
        <end position="371"/>
    </location>
</feature>
<keyword evidence="3" id="KW-1185">Reference proteome</keyword>
<reference evidence="2 3" key="1">
    <citation type="submission" date="2020-08" db="EMBL/GenBank/DDBJ databases">
        <title>Sequencing the genomes of 1000 actinobacteria strains.</title>
        <authorList>
            <person name="Klenk H.-P."/>
        </authorList>
    </citation>
    <scope>NUCLEOTIDE SEQUENCE [LARGE SCALE GENOMIC DNA]</scope>
    <source>
        <strain evidence="2 3">DSM 41654</strain>
    </source>
</reference>
<dbReference type="EMBL" id="JACHJV010000001">
    <property type="protein sequence ID" value="MBB4922266.1"/>
    <property type="molecule type" value="Genomic_DNA"/>
</dbReference>
<organism evidence="2 3">
    <name type="scientific">Kitasatospora kifunensis</name>
    <name type="common">Streptomyces kifunensis</name>
    <dbReference type="NCBI Taxonomy" id="58351"/>
    <lineage>
        <taxon>Bacteria</taxon>
        <taxon>Bacillati</taxon>
        <taxon>Actinomycetota</taxon>
        <taxon>Actinomycetes</taxon>
        <taxon>Kitasatosporales</taxon>
        <taxon>Streptomycetaceae</taxon>
        <taxon>Kitasatospora</taxon>
    </lineage>
</organism>
<protein>
    <submittedName>
        <fullName evidence="2">Uncharacterized protein</fullName>
    </submittedName>
</protein>
<sequence>MTTPEDDFTELRDADIPRVDLVDKAANGTRFLIAKKESGGQAGLLNADFVRDLIGKSAPAPAPEETVTMTGSPSAIAKLIHEAALRKAEVSTADQNDMPDSDFAYIEPGGKKDDEGKTMPRSLRHFPINDAAHVRNALSRAPQSPFGDKAMPKIRAAAKKLGIEVSKMIGGDLDEGVDGMDPTVVLAAPEDDDAPGDPNEPGSPAWEAIDAATAQKWTSIAVRLQNALGVMAERELLEAASADPDDAESAWDLQDAQCALDYVICVLAGFAVGEQGEAELATEAMDSIGKALGHFDASPLDTIEALSTVTKAGRVLSAANEASIRTAAEHLQKVLASLPAAPVEKESGRTVAKTANEESDMPEPTTAAETAQASGQEPAMGSQEPMAKADGDKPKMVAVYDKNGNLVGVVDPTEITVIEGAGSDANGSGDDAPDADAPDDTAGDDTQPADLTPQPAADAGTPADAVPDDDSDDNAVSKTINDTTSEDVLKIIATDSAAAAIADYSATQEQVIAKQAADLAQLADTVEKLTGLVKALEEQPAAPRVFTNGAVPPAHQLRGQDRGAPALDNNRAQELKKGLYGGVDAAEQNRIHNTMQAEAIAALQAIHRA</sequence>
<name>A0A7W7QYN2_KITKI</name>
<feature type="compositionally biased region" description="Low complexity" evidence="1">
    <location>
        <begin position="420"/>
        <end position="430"/>
    </location>
</feature>
<feature type="region of interest" description="Disordered" evidence="1">
    <location>
        <begin position="419"/>
        <end position="480"/>
    </location>
</feature>
<feature type="region of interest" description="Disordered" evidence="1">
    <location>
        <begin position="342"/>
        <end position="390"/>
    </location>
</feature>
<proteinExistence type="predicted"/>
<evidence type="ECO:0000256" key="1">
    <source>
        <dbReference type="SAM" id="MobiDB-lite"/>
    </source>
</evidence>
<comment type="caution">
    <text evidence="2">The sequence shown here is derived from an EMBL/GenBank/DDBJ whole genome shotgun (WGS) entry which is preliminary data.</text>
</comment>
<accession>A0A7W7QYN2</accession>
<dbReference type="AlphaFoldDB" id="A0A7W7QYN2"/>
<feature type="compositionally biased region" description="Acidic residues" evidence="1">
    <location>
        <begin position="431"/>
        <end position="443"/>
    </location>
</feature>
<feature type="region of interest" description="Disordered" evidence="1">
    <location>
        <begin position="544"/>
        <end position="567"/>
    </location>
</feature>
<dbReference type="Proteomes" id="UP000540506">
    <property type="component" value="Unassembled WGS sequence"/>
</dbReference>
<gene>
    <name evidence="2" type="ORF">FHR34_001259</name>
</gene>
<dbReference type="RefSeq" id="WP_184934468.1">
    <property type="nucleotide sequence ID" value="NZ_JACHJV010000001.1"/>
</dbReference>
<evidence type="ECO:0000313" key="3">
    <source>
        <dbReference type="Proteomes" id="UP000540506"/>
    </source>
</evidence>